<dbReference type="SUPFAM" id="SSF56935">
    <property type="entry name" value="Porins"/>
    <property type="match status" value="1"/>
</dbReference>
<protein>
    <recommendedName>
        <fullName evidence="4">Porin</fullName>
    </recommendedName>
</protein>
<evidence type="ECO:0000313" key="3">
    <source>
        <dbReference type="Proteomes" id="UP001290861"/>
    </source>
</evidence>
<gene>
    <name evidence="2" type="ORF">P9H32_03900</name>
</gene>
<feature type="chain" id="PRO_5046590665" description="Porin" evidence="1">
    <location>
        <begin position="21"/>
        <end position="387"/>
    </location>
</feature>
<evidence type="ECO:0000256" key="1">
    <source>
        <dbReference type="SAM" id="SignalP"/>
    </source>
</evidence>
<comment type="caution">
    <text evidence="2">The sequence shown here is derived from an EMBL/GenBank/DDBJ whole genome shotgun (WGS) entry which is preliminary data.</text>
</comment>
<dbReference type="Proteomes" id="UP001290861">
    <property type="component" value="Unassembled WGS sequence"/>
</dbReference>
<keyword evidence="3" id="KW-1185">Reference proteome</keyword>
<feature type="signal peptide" evidence="1">
    <location>
        <begin position="1"/>
        <end position="20"/>
    </location>
</feature>
<dbReference type="RefSeq" id="WP_322607561.1">
    <property type="nucleotide sequence ID" value="NZ_JARVCO010000004.1"/>
</dbReference>
<evidence type="ECO:0000313" key="2">
    <source>
        <dbReference type="EMBL" id="MDZ8117758.1"/>
    </source>
</evidence>
<proteinExistence type="predicted"/>
<reference evidence="2 3" key="1">
    <citation type="journal article" date="2024" name="Appl. Environ. Microbiol.">
        <title>Pontiella agarivorans sp. nov., a novel marine anaerobic bacterium capable of degrading macroalgal polysaccharides and fixing nitrogen.</title>
        <authorList>
            <person name="Liu N."/>
            <person name="Kivenson V."/>
            <person name="Peng X."/>
            <person name="Cui Z."/>
            <person name="Lankiewicz T.S."/>
            <person name="Gosselin K.M."/>
            <person name="English C.J."/>
            <person name="Blair E.M."/>
            <person name="O'Malley M.A."/>
            <person name="Valentine D.L."/>
        </authorList>
    </citation>
    <scope>NUCLEOTIDE SEQUENCE [LARGE SCALE GENOMIC DNA]</scope>
    <source>
        <strain evidence="2 3">NLcol2</strain>
    </source>
</reference>
<accession>A0ABU5MU63</accession>
<keyword evidence="1" id="KW-0732">Signal</keyword>
<dbReference type="EMBL" id="JARVCO010000004">
    <property type="protein sequence ID" value="MDZ8117758.1"/>
    <property type="molecule type" value="Genomic_DNA"/>
</dbReference>
<sequence length="387" mass="42641">MKRICSFFALYGFLSVGVLAQEEAQTGINLGGFVLRPSVSGSLVYDDRLEYNEATDSATHDVYAETTAGGELSNQDAQVNVSVRANYGYRYYDDYVENNDDFYNAGGEIGSDAYALRWRLATDVAKMLGYTWNLENEAVNNSGSIISDEVNTQWTLNGNLDYTAQISEKTAFVPSYSVQHYYQEFEGSDTAEWQTHQVSLISTYGVSQNTIINIGGYYSMQVNDDEDGSIAVLGGGFDTRITDKTSASLRGGVGYADYDLSGSDTSGLIDLQMNWQATPKLALYVSGGNTYEPGYGGGEARMLYRVGYGASWLPTSRFSIGGSVLHNYEDGINGDDDSIYGSVQHFFTLQCGYDLTRRLNLALIVNYANDQEPVSRSTVSLRLLYMY</sequence>
<organism evidence="2 3">
    <name type="scientific">Pontiella agarivorans</name>
    <dbReference type="NCBI Taxonomy" id="3038953"/>
    <lineage>
        <taxon>Bacteria</taxon>
        <taxon>Pseudomonadati</taxon>
        <taxon>Kiritimatiellota</taxon>
        <taxon>Kiritimatiellia</taxon>
        <taxon>Kiritimatiellales</taxon>
        <taxon>Pontiellaceae</taxon>
        <taxon>Pontiella</taxon>
    </lineage>
</organism>
<name>A0ABU5MU63_9BACT</name>
<evidence type="ECO:0008006" key="4">
    <source>
        <dbReference type="Google" id="ProtNLM"/>
    </source>
</evidence>